<proteinExistence type="predicted"/>
<organism evidence="1 2">
    <name type="scientific">Emticicia aquatilis</name>
    <dbReference type="NCBI Taxonomy" id="1537369"/>
    <lineage>
        <taxon>Bacteria</taxon>
        <taxon>Pseudomonadati</taxon>
        <taxon>Bacteroidota</taxon>
        <taxon>Cytophagia</taxon>
        <taxon>Cytophagales</taxon>
        <taxon>Leadbetterellaceae</taxon>
        <taxon>Emticicia</taxon>
    </lineage>
</organism>
<reference evidence="1" key="2">
    <citation type="submission" date="2020-09" db="EMBL/GenBank/DDBJ databases">
        <authorList>
            <person name="Sun Q."/>
            <person name="Zhou Y."/>
        </authorList>
    </citation>
    <scope>NUCLEOTIDE SEQUENCE</scope>
    <source>
        <strain evidence="1">CGMCC 1.15958</strain>
    </source>
</reference>
<dbReference type="AlphaFoldDB" id="A0A916YI80"/>
<reference evidence="1" key="1">
    <citation type="journal article" date="2014" name="Int. J. Syst. Evol. Microbiol.">
        <title>Complete genome sequence of Corynebacterium casei LMG S-19264T (=DSM 44701T), isolated from a smear-ripened cheese.</title>
        <authorList>
            <consortium name="US DOE Joint Genome Institute (JGI-PGF)"/>
            <person name="Walter F."/>
            <person name="Albersmeier A."/>
            <person name="Kalinowski J."/>
            <person name="Ruckert C."/>
        </authorList>
    </citation>
    <scope>NUCLEOTIDE SEQUENCE</scope>
    <source>
        <strain evidence="1">CGMCC 1.15958</strain>
    </source>
</reference>
<sequence>MIAYSNPTQDIKLKEVQLKCDSLQMSSTCNVAQIWEIEDGLNARKGIIYKALHNEEIKEVHQNSKKYFTVCRGNYDKYKACVQKNGVK</sequence>
<evidence type="ECO:0000313" key="2">
    <source>
        <dbReference type="Proteomes" id="UP000609064"/>
    </source>
</evidence>
<evidence type="ECO:0000313" key="1">
    <source>
        <dbReference type="EMBL" id="GGD45902.1"/>
    </source>
</evidence>
<protein>
    <submittedName>
        <fullName evidence="1">Uncharacterized protein</fullName>
    </submittedName>
</protein>
<gene>
    <name evidence="1" type="ORF">GCM10011514_07360</name>
</gene>
<name>A0A916YI80_9BACT</name>
<comment type="caution">
    <text evidence="1">The sequence shown here is derived from an EMBL/GenBank/DDBJ whole genome shotgun (WGS) entry which is preliminary data.</text>
</comment>
<accession>A0A916YI80</accession>
<keyword evidence="2" id="KW-1185">Reference proteome</keyword>
<dbReference type="Proteomes" id="UP000609064">
    <property type="component" value="Unassembled WGS sequence"/>
</dbReference>
<dbReference type="EMBL" id="BMKK01000001">
    <property type="protein sequence ID" value="GGD45902.1"/>
    <property type="molecule type" value="Genomic_DNA"/>
</dbReference>